<sequence>MCPNSVLIILKYRRGAGAVLSLVDSDCGPDAVLGGWAGLGGCSGSSIFIGSVWSNSV</sequence>
<accession>A0ABQ7PQ57</accession>
<reference evidence="1 3" key="1">
    <citation type="submission" date="2021-06" db="EMBL/GenBank/DDBJ databases">
        <title>A haploid diamondback moth (Plutella xylostella L.) genome assembly resolves 31 chromosomes and identifies a diamide resistance mutation.</title>
        <authorList>
            <person name="Ward C.M."/>
            <person name="Perry K.D."/>
            <person name="Baker G."/>
            <person name="Powis K."/>
            <person name="Heckel D.G."/>
            <person name="Baxter S.W."/>
        </authorList>
    </citation>
    <scope>NUCLEOTIDE SEQUENCE [LARGE SCALE GENOMIC DNA]</scope>
    <source>
        <strain evidence="1 3">LV</strain>
        <tissue evidence="1">Single pupa</tissue>
    </source>
</reference>
<dbReference type="Proteomes" id="UP000823941">
    <property type="component" value="Chromosome 19"/>
</dbReference>
<name>A0ABQ7PQ57_PLUXY</name>
<evidence type="ECO:0000313" key="3">
    <source>
        <dbReference type="Proteomes" id="UP000823941"/>
    </source>
</evidence>
<comment type="caution">
    <text evidence="1">The sequence shown here is derived from an EMBL/GenBank/DDBJ whole genome shotgun (WGS) entry which is preliminary data.</text>
</comment>
<protein>
    <submittedName>
        <fullName evidence="1">Uncharacterized protein</fullName>
    </submittedName>
</protein>
<evidence type="ECO:0000313" key="2">
    <source>
        <dbReference type="EMBL" id="KAG7301225.1"/>
    </source>
</evidence>
<organism evidence="1 3">
    <name type="scientific">Plutella xylostella</name>
    <name type="common">Diamondback moth</name>
    <name type="synonym">Plutella maculipennis</name>
    <dbReference type="NCBI Taxonomy" id="51655"/>
    <lineage>
        <taxon>Eukaryota</taxon>
        <taxon>Metazoa</taxon>
        <taxon>Ecdysozoa</taxon>
        <taxon>Arthropoda</taxon>
        <taxon>Hexapoda</taxon>
        <taxon>Insecta</taxon>
        <taxon>Pterygota</taxon>
        <taxon>Neoptera</taxon>
        <taxon>Endopterygota</taxon>
        <taxon>Lepidoptera</taxon>
        <taxon>Glossata</taxon>
        <taxon>Ditrysia</taxon>
        <taxon>Yponomeutoidea</taxon>
        <taxon>Plutellidae</taxon>
        <taxon>Plutella</taxon>
    </lineage>
</organism>
<keyword evidence="3" id="KW-1185">Reference proteome</keyword>
<dbReference type="EMBL" id="JAHIBW010000019">
    <property type="protein sequence ID" value="KAG7301225.1"/>
    <property type="molecule type" value="Genomic_DNA"/>
</dbReference>
<proteinExistence type="predicted"/>
<evidence type="ECO:0000313" key="1">
    <source>
        <dbReference type="EMBL" id="KAG7295040.1"/>
    </source>
</evidence>
<gene>
    <name evidence="2" type="ORF">JYU34_014116</name>
    <name evidence="1" type="ORF">JYU34_022510</name>
</gene>
<dbReference type="EMBL" id="JAHIBW010000032">
    <property type="protein sequence ID" value="KAG7295040.1"/>
    <property type="molecule type" value="Genomic_DNA"/>
</dbReference>